<protein>
    <submittedName>
        <fullName evidence="2">Uncharacterized protein</fullName>
    </submittedName>
</protein>
<evidence type="ECO:0000313" key="2">
    <source>
        <dbReference type="EMBL" id="KKA22726.1"/>
    </source>
</evidence>
<dbReference type="AlphaFoldDB" id="A0A0F4YY20"/>
<feature type="compositionally biased region" description="Basic and acidic residues" evidence="1">
    <location>
        <begin position="76"/>
        <end position="101"/>
    </location>
</feature>
<evidence type="ECO:0000256" key="1">
    <source>
        <dbReference type="SAM" id="MobiDB-lite"/>
    </source>
</evidence>
<dbReference type="OrthoDB" id="4590707at2759"/>
<name>A0A0F4YY20_RASE3</name>
<dbReference type="Proteomes" id="UP000053958">
    <property type="component" value="Unassembled WGS sequence"/>
</dbReference>
<feature type="compositionally biased region" description="Basic and acidic residues" evidence="1">
    <location>
        <begin position="176"/>
        <end position="193"/>
    </location>
</feature>
<dbReference type="RefSeq" id="XP_013329338.1">
    <property type="nucleotide sequence ID" value="XM_013473884.1"/>
</dbReference>
<organism evidence="2 3">
    <name type="scientific">Rasamsonia emersonii (strain ATCC 16479 / CBS 393.64 / IMI 116815)</name>
    <dbReference type="NCBI Taxonomy" id="1408163"/>
    <lineage>
        <taxon>Eukaryota</taxon>
        <taxon>Fungi</taxon>
        <taxon>Dikarya</taxon>
        <taxon>Ascomycota</taxon>
        <taxon>Pezizomycotina</taxon>
        <taxon>Eurotiomycetes</taxon>
        <taxon>Eurotiomycetidae</taxon>
        <taxon>Eurotiales</taxon>
        <taxon>Trichocomaceae</taxon>
        <taxon>Rasamsonia</taxon>
    </lineage>
</organism>
<evidence type="ECO:0000313" key="3">
    <source>
        <dbReference type="Proteomes" id="UP000053958"/>
    </source>
</evidence>
<dbReference type="STRING" id="1408163.A0A0F4YY20"/>
<feature type="region of interest" description="Disordered" evidence="1">
    <location>
        <begin position="73"/>
        <end position="214"/>
    </location>
</feature>
<sequence length="214" mass="23106">MVLPRTPALRTLIASQARAGARAAGRHQRLLAARRFYANQGGQGAPQKKSDLPWLVTSVAVTVPAAMYLYNSGPSETEHGVGPERPVVKGDDGHRPHKEPEPAPAAEVEEQKPEEEKPAEEQPAEEKEEAAPPAKEEEGDNKPSERDPPKAFKGSESPTAKSGAMSSKQHGVSNTETKHPWLETPGKSEKAEGFTETAKLQGTLSPKRPKEEDD</sequence>
<reference evidence="2 3" key="1">
    <citation type="submission" date="2015-04" db="EMBL/GenBank/DDBJ databases">
        <authorList>
            <person name="Heijne W.H."/>
            <person name="Fedorova N.D."/>
            <person name="Nierman W.C."/>
            <person name="Vollebregt A.W."/>
            <person name="Zhao Z."/>
            <person name="Wu L."/>
            <person name="Kumar M."/>
            <person name="Stam H."/>
            <person name="van den Berg M.A."/>
            <person name="Pel H.J."/>
        </authorList>
    </citation>
    <scope>NUCLEOTIDE SEQUENCE [LARGE SCALE GENOMIC DNA]</scope>
    <source>
        <strain evidence="2 3">CBS 393.64</strain>
    </source>
</reference>
<gene>
    <name evidence="2" type="ORF">T310_3230</name>
</gene>
<proteinExistence type="predicted"/>
<keyword evidence="3" id="KW-1185">Reference proteome</keyword>
<feature type="compositionally biased region" description="Basic and acidic residues" evidence="1">
    <location>
        <begin position="109"/>
        <end position="120"/>
    </location>
</feature>
<feature type="compositionally biased region" description="Polar residues" evidence="1">
    <location>
        <begin position="156"/>
        <end position="175"/>
    </location>
</feature>
<comment type="caution">
    <text evidence="2">The sequence shown here is derived from an EMBL/GenBank/DDBJ whole genome shotgun (WGS) entry which is preliminary data.</text>
</comment>
<dbReference type="GeneID" id="25315580"/>
<accession>A0A0F4YY20</accession>
<feature type="compositionally biased region" description="Basic and acidic residues" evidence="1">
    <location>
        <begin position="134"/>
        <end position="150"/>
    </location>
</feature>
<dbReference type="EMBL" id="LASV01000128">
    <property type="protein sequence ID" value="KKA22726.1"/>
    <property type="molecule type" value="Genomic_DNA"/>
</dbReference>